<evidence type="ECO:0000313" key="2">
    <source>
        <dbReference type="EMBL" id="MFC3229595.1"/>
    </source>
</evidence>
<keyword evidence="1" id="KW-1133">Transmembrane helix</keyword>
<reference evidence="3" key="1">
    <citation type="journal article" date="2019" name="Int. J. Syst. Evol. Microbiol.">
        <title>The Global Catalogue of Microorganisms (GCM) 10K type strain sequencing project: providing services to taxonomists for standard genome sequencing and annotation.</title>
        <authorList>
            <consortium name="The Broad Institute Genomics Platform"/>
            <consortium name="The Broad Institute Genome Sequencing Center for Infectious Disease"/>
            <person name="Wu L."/>
            <person name="Ma J."/>
        </authorList>
    </citation>
    <scope>NUCLEOTIDE SEQUENCE [LARGE SCALE GENOMIC DNA]</scope>
    <source>
        <strain evidence="3">KCTC 42964</strain>
    </source>
</reference>
<dbReference type="Proteomes" id="UP001595528">
    <property type="component" value="Unassembled WGS sequence"/>
</dbReference>
<keyword evidence="1" id="KW-0812">Transmembrane</keyword>
<evidence type="ECO:0000313" key="3">
    <source>
        <dbReference type="Proteomes" id="UP001595528"/>
    </source>
</evidence>
<feature type="transmembrane region" description="Helical" evidence="1">
    <location>
        <begin position="667"/>
        <end position="685"/>
    </location>
</feature>
<dbReference type="RefSeq" id="WP_379903946.1">
    <property type="nucleotide sequence ID" value="NZ_JBHRTR010000034.1"/>
</dbReference>
<proteinExistence type="predicted"/>
<evidence type="ECO:0000256" key="1">
    <source>
        <dbReference type="SAM" id="Phobius"/>
    </source>
</evidence>
<organism evidence="2 3">
    <name type="scientific">Marinibaculum pumilum</name>
    <dbReference type="NCBI Taxonomy" id="1766165"/>
    <lineage>
        <taxon>Bacteria</taxon>
        <taxon>Pseudomonadati</taxon>
        <taxon>Pseudomonadota</taxon>
        <taxon>Alphaproteobacteria</taxon>
        <taxon>Rhodospirillales</taxon>
        <taxon>Rhodospirillaceae</taxon>
        <taxon>Marinibaculum</taxon>
    </lineage>
</organism>
<gene>
    <name evidence="2" type="ORF">ACFOGJ_20270</name>
</gene>
<feature type="transmembrane region" description="Helical" evidence="1">
    <location>
        <begin position="12"/>
        <end position="31"/>
    </location>
</feature>
<evidence type="ECO:0008006" key="4">
    <source>
        <dbReference type="Google" id="ProtNLM"/>
    </source>
</evidence>
<keyword evidence="3" id="KW-1185">Reference proteome</keyword>
<dbReference type="EMBL" id="JBHRTR010000034">
    <property type="protein sequence ID" value="MFC3229595.1"/>
    <property type="molecule type" value="Genomic_DNA"/>
</dbReference>
<keyword evidence="1" id="KW-0472">Membrane</keyword>
<dbReference type="PANTHER" id="PTHR37947">
    <property type="entry name" value="BLL2462 PROTEIN"/>
    <property type="match status" value="1"/>
</dbReference>
<comment type="caution">
    <text evidence="2">The sequence shown here is derived from an EMBL/GenBank/DDBJ whole genome shotgun (WGS) entry which is preliminary data.</text>
</comment>
<protein>
    <recommendedName>
        <fullName evidence="4">Glutamine amidotransferase domain-containing protein</fullName>
    </recommendedName>
</protein>
<sequence length="690" mass="74134">MTSISFAPLLPWWLIAAAAALALLPVAVGLWRRASGMALRFATFAVVVATLANPSLVQEEREYLDDIAVVVIDESRSIGFGDRQAEVDAAAAELQGQLDDLPRLQVRTVRAGGEGGAGAESGTELFKALSVALADIPPDRFAGAIMVTDGQVHDVPEGAAAARLPGPIHGMIAGDPDAYDRRLTVVQAPGYGIVGNEVTVTLRVDQTGPVPAEARVPRVQVRLPDGTERSLDMAPGEERSLTFTLDRGGANVAEFSIPALPEELTAQNNTAVSVINGVRDRLRVLLVTGEPHAGERVWRNLLKADPSVDLVHFTILRPPEKQDGTPIMELSLIAFPIRELFEVKVDEFDLIIFDRYRRRGILPATYLENIADYVRSGGALLDASGPAYAFPLSLWRTPLSQVLPGEPTGGVIVEGFRPELSETGRRHPVSAGLPGAGAPGEEPDWGRWFRLIDVLPQGGETLMTGPGGAPVLQLDRVGEGRVAQIYSDHAWLWARGYEGGGPQAELLRRAAHWLMKEPDLEEEALRAELQGQSLTVTRQSLEPDENPVTVTFPDGSERQVVLQPRADGTATGRLPVDEPGIYTLTDGSRDAIAAVGEINPRELGEVQATDARLTPVAEATGGGILWLDDGGFRLRRVDLDAGKAGSDWLGLTSNDRYLVTGVRQTPLLPALLVLALLLAGLLLAWRQEGR</sequence>
<accession>A0ABV7L4Q7</accession>
<dbReference type="Gene3D" id="3.40.50.880">
    <property type="match status" value="1"/>
</dbReference>
<name>A0ABV7L4Q7_9PROT</name>
<dbReference type="PANTHER" id="PTHR37947:SF1">
    <property type="entry name" value="BLL2462 PROTEIN"/>
    <property type="match status" value="1"/>
</dbReference>
<dbReference type="InterPro" id="IPR029062">
    <property type="entry name" value="Class_I_gatase-like"/>
</dbReference>
<dbReference type="SUPFAM" id="SSF52317">
    <property type="entry name" value="Class I glutamine amidotransferase-like"/>
    <property type="match status" value="1"/>
</dbReference>